<evidence type="ECO:0000313" key="3">
    <source>
        <dbReference type="EMBL" id="MCW9713119.1"/>
    </source>
</evidence>
<dbReference type="SUPFAM" id="SSF101874">
    <property type="entry name" value="YceI-like"/>
    <property type="match status" value="1"/>
</dbReference>
<evidence type="ECO:0000256" key="1">
    <source>
        <dbReference type="SAM" id="SignalP"/>
    </source>
</evidence>
<dbReference type="Pfam" id="PF04264">
    <property type="entry name" value="YceI"/>
    <property type="match status" value="1"/>
</dbReference>
<gene>
    <name evidence="3" type="ORF">LQ318_09405</name>
</gene>
<organism evidence="3 4">
    <name type="scientific">Fodinibius salicampi</name>
    <dbReference type="NCBI Taxonomy" id="1920655"/>
    <lineage>
        <taxon>Bacteria</taxon>
        <taxon>Pseudomonadati</taxon>
        <taxon>Balneolota</taxon>
        <taxon>Balneolia</taxon>
        <taxon>Balneolales</taxon>
        <taxon>Balneolaceae</taxon>
        <taxon>Fodinibius</taxon>
    </lineage>
</organism>
<dbReference type="InterPro" id="IPR036761">
    <property type="entry name" value="TTHA0802/YceI-like_sf"/>
</dbReference>
<protein>
    <submittedName>
        <fullName evidence="3">YceI family protein</fullName>
    </submittedName>
</protein>
<evidence type="ECO:0000313" key="4">
    <source>
        <dbReference type="Proteomes" id="UP001207337"/>
    </source>
</evidence>
<dbReference type="EMBL" id="JAJNDC010000002">
    <property type="protein sequence ID" value="MCW9713119.1"/>
    <property type="molecule type" value="Genomic_DNA"/>
</dbReference>
<proteinExistence type="predicted"/>
<feature type="chain" id="PRO_5046468268" evidence="1">
    <location>
        <begin position="34"/>
        <end position="206"/>
    </location>
</feature>
<comment type="caution">
    <text evidence="3">The sequence shown here is derived from an EMBL/GenBank/DDBJ whole genome shotgun (WGS) entry which is preliminary data.</text>
</comment>
<feature type="domain" description="Lipid/polyisoprenoid-binding YceI-like" evidence="2">
    <location>
        <begin position="35"/>
        <end position="203"/>
    </location>
</feature>
<reference evidence="3 4" key="1">
    <citation type="submission" date="2021-11" db="EMBL/GenBank/DDBJ databases">
        <title>Aliifidinibius sp. nov., a new bacterium isolated from saline soil.</title>
        <authorList>
            <person name="Galisteo C."/>
            <person name="De La Haba R."/>
            <person name="Sanchez-Porro C."/>
            <person name="Ventosa A."/>
        </authorList>
    </citation>
    <scope>NUCLEOTIDE SEQUENCE [LARGE SCALE GENOMIC DNA]</scope>
    <source>
        <strain evidence="3 4">KACC 190600</strain>
    </source>
</reference>
<name>A0ABT3PZ33_9BACT</name>
<dbReference type="RefSeq" id="WP_265789615.1">
    <property type="nucleotide sequence ID" value="NZ_BAABRS010000002.1"/>
</dbReference>
<accession>A0ABT3PZ33</accession>
<feature type="signal peptide" evidence="1">
    <location>
        <begin position="1"/>
        <end position="33"/>
    </location>
</feature>
<dbReference type="SMART" id="SM00867">
    <property type="entry name" value="YceI"/>
    <property type="match status" value="1"/>
</dbReference>
<dbReference type="Gene3D" id="2.40.128.110">
    <property type="entry name" value="Lipid/polyisoprenoid-binding, YceI-like"/>
    <property type="match status" value="1"/>
</dbReference>
<keyword evidence="4" id="KW-1185">Reference proteome</keyword>
<dbReference type="PANTHER" id="PTHR34406">
    <property type="entry name" value="PROTEIN YCEI"/>
    <property type="match status" value="1"/>
</dbReference>
<sequence length="206" mass="22849">MNTSRKLFSTILVLLFLTASGFTILNNSTTVNATQWEIDKAHSNISFEVNHFFTAVSGQFNDYTSEVYFDPENLDESSISVDIKVNSIDTDNEKRDGHLQSDDFFNAAEYPSITFESNEIISKGNNNFVAIGTLTIKDTSTDFEIPFTLLGVQDHPMRENTKVAGMESLFTLDRTDYGVGVDDWAATTVVGDEVSVKLALELNSSN</sequence>
<keyword evidence="1" id="KW-0732">Signal</keyword>
<evidence type="ECO:0000259" key="2">
    <source>
        <dbReference type="SMART" id="SM00867"/>
    </source>
</evidence>
<dbReference type="PANTHER" id="PTHR34406:SF1">
    <property type="entry name" value="PROTEIN YCEI"/>
    <property type="match status" value="1"/>
</dbReference>
<dbReference type="Proteomes" id="UP001207337">
    <property type="component" value="Unassembled WGS sequence"/>
</dbReference>
<dbReference type="InterPro" id="IPR007372">
    <property type="entry name" value="Lipid/polyisoprenoid-bd_YceI"/>
</dbReference>